<dbReference type="VEuPathDB" id="ToxoDB:cyc_01732"/>
<dbReference type="InParanoid" id="A0A1D3CS32"/>
<gene>
    <name evidence="2" type="ORF">cyc_01732</name>
</gene>
<feature type="compositionally biased region" description="Low complexity" evidence="1">
    <location>
        <begin position="290"/>
        <end position="309"/>
    </location>
</feature>
<feature type="region of interest" description="Disordered" evidence="1">
    <location>
        <begin position="285"/>
        <end position="320"/>
    </location>
</feature>
<feature type="region of interest" description="Disordered" evidence="1">
    <location>
        <begin position="96"/>
        <end position="135"/>
    </location>
</feature>
<feature type="region of interest" description="Disordered" evidence="1">
    <location>
        <begin position="225"/>
        <end position="247"/>
    </location>
</feature>
<evidence type="ECO:0000313" key="3">
    <source>
        <dbReference type="Proteomes" id="UP000095192"/>
    </source>
</evidence>
<proteinExistence type="predicted"/>
<dbReference type="AlphaFoldDB" id="A0A1D3CS32"/>
<evidence type="ECO:0000313" key="2">
    <source>
        <dbReference type="EMBL" id="OEH74008.1"/>
    </source>
</evidence>
<reference evidence="2 3" key="1">
    <citation type="journal article" date="2016" name="BMC Genomics">
        <title>Comparative genomics reveals Cyclospora cayetanensis possesses coccidia-like metabolism and invasion components but unique surface antigens.</title>
        <authorList>
            <person name="Liu S."/>
            <person name="Wang L."/>
            <person name="Zheng H."/>
            <person name="Xu Z."/>
            <person name="Roellig D.M."/>
            <person name="Li N."/>
            <person name="Frace M.A."/>
            <person name="Tang K."/>
            <person name="Arrowood M.J."/>
            <person name="Moss D.M."/>
            <person name="Zhang L."/>
            <person name="Feng Y."/>
            <person name="Xiao L."/>
        </authorList>
    </citation>
    <scope>NUCLEOTIDE SEQUENCE [LARGE SCALE GENOMIC DNA]</scope>
    <source>
        <strain evidence="2 3">CHN_HEN01</strain>
    </source>
</reference>
<accession>A0A1D3CS32</accession>
<feature type="region of interest" description="Disordered" evidence="1">
    <location>
        <begin position="343"/>
        <end position="392"/>
    </location>
</feature>
<comment type="caution">
    <text evidence="2">The sequence shown here is derived from an EMBL/GenBank/DDBJ whole genome shotgun (WGS) entry which is preliminary data.</text>
</comment>
<feature type="compositionally biased region" description="Low complexity" evidence="1">
    <location>
        <begin position="225"/>
        <end position="236"/>
    </location>
</feature>
<dbReference type="EMBL" id="JROU02002170">
    <property type="protein sequence ID" value="OEH74008.1"/>
    <property type="molecule type" value="Genomic_DNA"/>
</dbReference>
<protein>
    <submittedName>
        <fullName evidence="2">Uncharacterized protein</fullName>
    </submittedName>
</protein>
<feature type="region of interest" description="Disordered" evidence="1">
    <location>
        <begin position="406"/>
        <end position="450"/>
    </location>
</feature>
<dbReference type="VEuPathDB" id="ToxoDB:LOC113147333"/>
<evidence type="ECO:0000256" key="1">
    <source>
        <dbReference type="SAM" id="MobiDB-lite"/>
    </source>
</evidence>
<name>A0A1D3CS32_9EIME</name>
<dbReference type="Proteomes" id="UP000095192">
    <property type="component" value="Unassembled WGS sequence"/>
</dbReference>
<keyword evidence="3" id="KW-1185">Reference proteome</keyword>
<organism evidence="2 3">
    <name type="scientific">Cyclospora cayetanensis</name>
    <dbReference type="NCBI Taxonomy" id="88456"/>
    <lineage>
        <taxon>Eukaryota</taxon>
        <taxon>Sar</taxon>
        <taxon>Alveolata</taxon>
        <taxon>Apicomplexa</taxon>
        <taxon>Conoidasida</taxon>
        <taxon>Coccidia</taxon>
        <taxon>Eucoccidiorida</taxon>
        <taxon>Eimeriorina</taxon>
        <taxon>Eimeriidae</taxon>
        <taxon>Cyclospora</taxon>
    </lineage>
</organism>
<sequence length="515" mass="54573">MADGGWLSGWISRVLQPFAPGVPRKRKVLNSSETEAACGLLQPSTQLAAASKRQRLAPSQAPTLIDAIHHNSQCYPLQPQRRCACRGAQSLQPGVSHVARAPHSSERALKPPASSGDSDASFASVPSGDEREDAQKLSYKGRPPLLIGKAEAVQQQWGAQCLHRQPHRRAPPMPLQPVQQNQQQQRAFSSLLPNFSASKRGLCAGTRLEEAPRKGLTAALLTTETTAAETSTQAASRGGSSGLRPLHTLSRESPCLSDLWRPFGRVSPALSLGFTSRSTSALPELPHLCSTSQPKSSSTSALPPLSSAPSEPPEPSSAVTKTIADAHRDLRHQQKLLQLLMQSRSERQSHQQPQKGKGQARLEAQHAQGIRLHPENPRGIARGSGGSNNNGISSIGVLPGAWSQAGGCMQDRHDASAPPPTCTVVSSSAVGGGSVASTPVQAPQGAPMGGPLERRGSVVDASKGLFCSPTKTGEDALLEGGQITFGHRVLRPLVSKDPAENYDAFLDILRQARKQ</sequence>
<feature type="compositionally biased region" description="Low complexity" evidence="1">
    <location>
        <begin position="113"/>
        <end position="124"/>
    </location>
</feature>